<comment type="subunit">
    <text evidence="4">Interacts with 100S ribosomes.</text>
</comment>
<evidence type="ECO:0000256" key="1">
    <source>
        <dbReference type="ARBA" id="ARBA00022845"/>
    </source>
</evidence>
<dbReference type="CDD" id="cd00552">
    <property type="entry name" value="RaiA"/>
    <property type="match status" value="1"/>
</dbReference>
<comment type="subcellular location">
    <subcellularLocation>
        <location evidence="4">Cytoplasm</location>
    </subcellularLocation>
</comment>
<comment type="similarity">
    <text evidence="4">Belongs to the HPF/YfiA ribosome-associated protein family. Long HPF subfamily.</text>
</comment>
<dbReference type="NCBIfam" id="TIGR00741">
    <property type="entry name" value="yfiA"/>
    <property type="match status" value="1"/>
</dbReference>
<dbReference type="Proteomes" id="UP000269883">
    <property type="component" value="Chromosome"/>
</dbReference>
<keyword evidence="6" id="KW-0687">Ribonucleoprotein</keyword>
<dbReference type="PANTHER" id="PTHR33231">
    <property type="entry name" value="30S RIBOSOMAL PROTEIN"/>
    <property type="match status" value="1"/>
</dbReference>
<keyword evidence="1 4" id="KW-0810">Translation regulation</keyword>
<dbReference type="Gene3D" id="3.30.505.50">
    <property type="entry name" value="Sigma 54 modulation/S30EA ribosomal protein, C-terminal domain"/>
    <property type="match status" value="1"/>
</dbReference>
<dbReference type="Gene3D" id="3.30.160.100">
    <property type="entry name" value="Ribosome hibernation promotion factor-like"/>
    <property type="match status" value="1"/>
</dbReference>
<dbReference type="RefSeq" id="WP_126376946.1">
    <property type="nucleotide sequence ID" value="NZ_AP017378.1"/>
</dbReference>
<feature type="domain" description="Sigma 54 modulation/S30EA ribosomal protein C-terminal" evidence="5">
    <location>
        <begin position="120"/>
        <end position="173"/>
    </location>
</feature>
<comment type="function">
    <text evidence="4">Required for dimerization of active 70S ribosomes into 100S ribosomes in stationary phase; 100S ribosomes are translationally inactive and sometimes present during exponential growth.</text>
</comment>
<dbReference type="InterPro" id="IPR003489">
    <property type="entry name" value="RHF/RaiA"/>
</dbReference>
<proteinExistence type="inferred from homology"/>
<accession>A0A2Z6AWF2</accession>
<keyword evidence="6" id="KW-0689">Ribosomal protein</keyword>
<protein>
    <recommendedName>
        <fullName evidence="3 4">Ribosome hibernation promoting factor</fullName>
        <shortName evidence="4">HPF</shortName>
    </recommendedName>
</protein>
<dbReference type="OrthoDB" id="9794975at2"/>
<evidence type="ECO:0000259" key="5">
    <source>
        <dbReference type="Pfam" id="PF16321"/>
    </source>
</evidence>
<dbReference type="HAMAP" id="MF_00839">
    <property type="entry name" value="HPF"/>
    <property type="match status" value="1"/>
</dbReference>
<evidence type="ECO:0000313" key="6">
    <source>
        <dbReference type="EMBL" id="BBD07574.1"/>
    </source>
</evidence>
<dbReference type="InterPro" id="IPR050574">
    <property type="entry name" value="HPF/YfiA_ribosome-assoc"/>
</dbReference>
<dbReference type="Pfam" id="PF02482">
    <property type="entry name" value="Ribosomal_S30AE"/>
    <property type="match status" value="1"/>
</dbReference>
<evidence type="ECO:0000256" key="2">
    <source>
        <dbReference type="ARBA" id="ARBA00038695"/>
    </source>
</evidence>
<dbReference type="GO" id="GO:0043024">
    <property type="term" value="F:ribosomal small subunit binding"/>
    <property type="evidence" value="ECO:0007669"/>
    <property type="project" value="TreeGrafter"/>
</dbReference>
<reference evidence="6 7" key="1">
    <citation type="journal article" date="2018" name="Sci. Adv.">
        <title>Multi-heme cytochromes provide a pathway for survival in energy-limited environments.</title>
        <authorList>
            <person name="Deng X."/>
            <person name="Dohmae N."/>
            <person name="Nealson K.H."/>
            <person name="Hashimoto K."/>
            <person name="Okamoto A."/>
        </authorList>
    </citation>
    <scope>NUCLEOTIDE SEQUENCE [LARGE SCALE GENOMIC DNA]</scope>
    <source>
        <strain evidence="6 7">IS5</strain>
    </source>
</reference>
<name>A0A2Z6AWF2_9BACT</name>
<dbReference type="KEGG" id="dfl:DFE_0848"/>
<dbReference type="GO" id="GO:0022627">
    <property type="term" value="C:cytosolic small ribosomal subunit"/>
    <property type="evidence" value="ECO:0007669"/>
    <property type="project" value="TreeGrafter"/>
</dbReference>
<dbReference type="InterPro" id="IPR034694">
    <property type="entry name" value="HPF_long/plastid"/>
</dbReference>
<dbReference type="PANTHER" id="PTHR33231:SF1">
    <property type="entry name" value="30S RIBOSOMAL PROTEIN"/>
    <property type="match status" value="1"/>
</dbReference>
<evidence type="ECO:0000256" key="4">
    <source>
        <dbReference type="HAMAP-Rule" id="MF_00839"/>
    </source>
</evidence>
<sequence length="178" mass="20507">MQIKYNFKNFEPSDHLRNYASTRFEKLFKYDRTENALLQVNLSVDKFRHKADVVFTGDELHISAVEESEDMYSTVDLVLDKLDAQVRKTREKAKDRRQARGSVRMDVISFADSAAGERVPTIEESDSYEPKPMAVEEAALQLDSLGYEFLVFHNAESERINVIYLRKNGDYGLIDPGM</sequence>
<dbReference type="InterPro" id="IPR038416">
    <property type="entry name" value="Ribosom_S30AE_C_sf"/>
</dbReference>
<dbReference type="InterPro" id="IPR032528">
    <property type="entry name" value="Ribosom_S30AE_C"/>
</dbReference>
<dbReference type="GO" id="GO:0045900">
    <property type="term" value="P:negative regulation of translational elongation"/>
    <property type="evidence" value="ECO:0007669"/>
    <property type="project" value="TreeGrafter"/>
</dbReference>
<keyword evidence="7" id="KW-1185">Reference proteome</keyword>
<dbReference type="InterPro" id="IPR036567">
    <property type="entry name" value="RHF-like"/>
</dbReference>
<gene>
    <name evidence="4" type="primary">hpf</name>
    <name evidence="6" type="ORF">DFE_0848</name>
</gene>
<dbReference type="EMBL" id="AP017378">
    <property type="protein sequence ID" value="BBD07574.1"/>
    <property type="molecule type" value="Genomic_DNA"/>
</dbReference>
<dbReference type="Pfam" id="PF16321">
    <property type="entry name" value="Ribosom_S30AE_C"/>
    <property type="match status" value="1"/>
</dbReference>
<dbReference type="AlphaFoldDB" id="A0A2Z6AWF2"/>
<organism evidence="6 7">
    <name type="scientific">Desulfovibrio ferrophilus</name>
    <dbReference type="NCBI Taxonomy" id="241368"/>
    <lineage>
        <taxon>Bacteria</taxon>
        <taxon>Pseudomonadati</taxon>
        <taxon>Thermodesulfobacteriota</taxon>
        <taxon>Desulfovibrionia</taxon>
        <taxon>Desulfovibrionales</taxon>
        <taxon>Desulfovibrionaceae</taxon>
        <taxon>Desulfovibrio</taxon>
    </lineage>
</organism>
<keyword evidence="4" id="KW-0963">Cytoplasm</keyword>
<dbReference type="SUPFAM" id="SSF69754">
    <property type="entry name" value="Ribosome binding protein Y (YfiA homologue)"/>
    <property type="match status" value="1"/>
</dbReference>
<evidence type="ECO:0000313" key="7">
    <source>
        <dbReference type="Proteomes" id="UP000269883"/>
    </source>
</evidence>
<comment type="subunit">
    <text evidence="2">Associates exclusively with 100S ribosomes, which are dimers of 70S ribosomes.</text>
</comment>
<evidence type="ECO:0000256" key="3">
    <source>
        <dbReference type="ARBA" id="ARBA00041148"/>
    </source>
</evidence>